<reference evidence="1 2" key="1">
    <citation type="submission" date="2020-08" db="EMBL/GenBank/DDBJ databases">
        <title>Genomic Encyclopedia of Type Strains, Phase IV (KMG-IV): sequencing the most valuable type-strain genomes for metagenomic binning, comparative biology and taxonomic classification.</title>
        <authorList>
            <person name="Goeker M."/>
        </authorList>
    </citation>
    <scope>NUCLEOTIDE SEQUENCE [LARGE SCALE GENOMIC DNA]</scope>
    <source>
        <strain evidence="1 2">DSM 101730</strain>
    </source>
</reference>
<proteinExistence type="predicted"/>
<evidence type="ECO:0000313" key="1">
    <source>
        <dbReference type="EMBL" id="MBB5221285.1"/>
    </source>
</evidence>
<keyword evidence="2" id="KW-1185">Reference proteome</keyword>
<evidence type="ECO:0000313" key="2">
    <source>
        <dbReference type="Proteomes" id="UP000549457"/>
    </source>
</evidence>
<dbReference type="AlphaFoldDB" id="A0A840SKX0"/>
<comment type="caution">
    <text evidence="1">The sequence shown here is derived from an EMBL/GenBank/DDBJ whole genome shotgun (WGS) entry which is preliminary data.</text>
</comment>
<name>A0A840SKX0_9RHOB</name>
<dbReference type="Proteomes" id="UP000549457">
    <property type="component" value="Unassembled WGS sequence"/>
</dbReference>
<protein>
    <submittedName>
        <fullName evidence="1">Uncharacterized protein</fullName>
    </submittedName>
</protein>
<accession>A0A840SKX0</accession>
<organism evidence="1 2">
    <name type="scientific">Amaricoccus macauensis</name>
    <dbReference type="NCBI Taxonomy" id="57001"/>
    <lineage>
        <taxon>Bacteria</taxon>
        <taxon>Pseudomonadati</taxon>
        <taxon>Pseudomonadota</taxon>
        <taxon>Alphaproteobacteria</taxon>
        <taxon>Rhodobacterales</taxon>
        <taxon>Paracoccaceae</taxon>
        <taxon>Amaricoccus</taxon>
    </lineage>
</organism>
<dbReference type="RefSeq" id="WP_184147669.1">
    <property type="nucleotide sequence ID" value="NZ_JACHFM010000001.1"/>
</dbReference>
<sequence>MLAVFTAASTTPALIETTTGTETVLKFSGAGPGPFGLLVELLALKLAAALGAPAPAARPLWLPAGMPWTVGTDEFDGMLLRSTGWNLGIALIPGARPATPEDIAAADPATLDAIARADALLQNMDRTAQNPNLLIADGQLHAIDYDACLYLSRALAGRPRSMTLPAGHLLAGRPLPPTPLPAIDATALAALAPDDWLDCASTTRDGLAAALAAWLAP</sequence>
<dbReference type="EMBL" id="JACHFM010000001">
    <property type="protein sequence ID" value="MBB5221285.1"/>
    <property type="molecule type" value="Genomic_DNA"/>
</dbReference>
<gene>
    <name evidence="1" type="ORF">HNP73_001206</name>
</gene>